<evidence type="ECO:0000256" key="1">
    <source>
        <dbReference type="ARBA" id="ARBA00010394"/>
    </source>
</evidence>
<evidence type="ECO:0000313" key="4">
    <source>
        <dbReference type="EMBL" id="OHT08277.1"/>
    </source>
</evidence>
<comment type="similarity">
    <text evidence="1">Belongs to the importin alpha family.</text>
</comment>
<dbReference type="Proteomes" id="UP000179807">
    <property type="component" value="Unassembled WGS sequence"/>
</dbReference>
<dbReference type="VEuPathDB" id="TrichDB:TRFO_04878"/>
<dbReference type="RefSeq" id="XP_068361413.1">
    <property type="nucleotide sequence ID" value="XM_068492150.1"/>
</dbReference>
<dbReference type="InterPro" id="IPR016024">
    <property type="entry name" value="ARM-type_fold"/>
</dbReference>
<comment type="caution">
    <text evidence="4">The sequence shown here is derived from an EMBL/GenBank/DDBJ whole genome shotgun (WGS) entry which is preliminary data.</text>
</comment>
<dbReference type="OrthoDB" id="29145at2759"/>
<dbReference type="AlphaFoldDB" id="A0A1J4KG05"/>
<gene>
    <name evidence="4" type="ORF">TRFO_04878</name>
</gene>
<sequence>MSSKRNAKYQKTMEYILIFLRHMKSKRYNDIYDLLYNIRTNDLREMLENLGPDHFYYRTVLEILSNPALEYCYSEALYNLAVILGEKANVPALIRHGALDVILSFKASTNNRILHNACWCLFGIAASDPDHRKLCIDNGVLELAVNLMLTSAEDNIVDICGQIIYGIFHMRPYPTYEMAKPFFDHIVELLKLPENSLKYILWSLHFGTTEKPEILKSLNVESCLNPLIKSQQSTLLIPLMIIIAAIFKITSTDLHEYLNALKSPLTHYDANVRLQTCRTVAEYVRNESSIDDMLNGGVYEIVIKMSNEDDQRVKEQAVYAILRGFGLGSRVQKQKLATIGGLEVILNYSAVAASPFNSNLLDCMDSLVEEDYEFFSKKLKEINAVNIFYKLLASNDQVLTSKAANLLGLVGDEYSKDIF</sequence>
<protein>
    <recommendedName>
        <fullName evidence="6">Armadillo/beta-catenin-like repeat family protein</fullName>
    </recommendedName>
</protein>
<dbReference type="PANTHER" id="PTHR23316">
    <property type="entry name" value="IMPORTIN ALPHA"/>
    <property type="match status" value="1"/>
</dbReference>
<keyword evidence="2" id="KW-0813">Transport</keyword>
<organism evidence="4 5">
    <name type="scientific">Tritrichomonas foetus</name>
    <dbReference type="NCBI Taxonomy" id="1144522"/>
    <lineage>
        <taxon>Eukaryota</taxon>
        <taxon>Metamonada</taxon>
        <taxon>Parabasalia</taxon>
        <taxon>Tritrichomonadida</taxon>
        <taxon>Tritrichomonadidae</taxon>
        <taxon>Tritrichomonas</taxon>
    </lineage>
</organism>
<keyword evidence="5" id="KW-1185">Reference proteome</keyword>
<evidence type="ECO:0000313" key="5">
    <source>
        <dbReference type="Proteomes" id="UP000179807"/>
    </source>
</evidence>
<accession>A0A1J4KG05</accession>
<keyword evidence="3" id="KW-0653">Protein transport</keyword>
<evidence type="ECO:0000256" key="3">
    <source>
        <dbReference type="ARBA" id="ARBA00022927"/>
    </source>
</evidence>
<reference evidence="4" key="1">
    <citation type="submission" date="2016-10" db="EMBL/GenBank/DDBJ databases">
        <authorList>
            <person name="Benchimol M."/>
            <person name="Almeida L.G."/>
            <person name="Vasconcelos A.T."/>
            <person name="Perreira-Neves A."/>
            <person name="Rosa I.A."/>
            <person name="Tasca T."/>
            <person name="Bogo M.R."/>
            <person name="de Souza W."/>
        </authorList>
    </citation>
    <scope>NUCLEOTIDE SEQUENCE [LARGE SCALE GENOMIC DNA]</scope>
    <source>
        <strain evidence="4">K</strain>
    </source>
</reference>
<proteinExistence type="inferred from homology"/>
<evidence type="ECO:0000256" key="2">
    <source>
        <dbReference type="ARBA" id="ARBA00022448"/>
    </source>
</evidence>
<dbReference type="GO" id="GO:0015031">
    <property type="term" value="P:protein transport"/>
    <property type="evidence" value="ECO:0007669"/>
    <property type="project" value="UniProtKB-KW"/>
</dbReference>
<dbReference type="Gene3D" id="1.25.10.10">
    <property type="entry name" value="Leucine-rich Repeat Variant"/>
    <property type="match status" value="1"/>
</dbReference>
<dbReference type="SUPFAM" id="SSF48371">
    <property type="entry name" value="ARM repeat"/>
    <property type="match status" value="1"/>
</dbReference>
<name>A0A1J4KG05_9EUKA</name>
<dbReference type="EMBL" id="MLAK01000671">
    <property type="protein sequence ID" value="OHT08277.1"/>
    <property type="molecule type" value="Genomic_DNA"/>
</dbReference>
<dbReference type="InterPro" id="IPR011989">
    <property type="entry name" value="ARM-like"/>
</dbReference>
<evidence type="ECO:0008006" key="6">
    <source>
        <dbReference type="Google" id="ProtNLM"/>
    </source>
</evidence>
<dbReference type="GeneID" id="94826854"/>